<keyword evidence="5 10" id="KW-0479">Metal-binding</keyword>
<dbReference type="Pfam" id="PF02424">
    <property type="entry name" value="ApbE"/>
    <property type="match status" value="1"/>
</dbReference>
<dbReference type="GO" id="GO:0046872">
    <property type="term" value="F:metal ion binding"/>
    <property type="evidence" value="ECO:0007669"/>
    <property type="project" value="UniProtKB-UniRule"/>
</dbReference>
<protein>
    <recommendedName>
        <fullName evidence="2 10">FAD:protein FMN transferase</fullName>
        <ecNumber evidence="1 10">2.7.1.180</ecNumber>
    </recommendedName>
    <alternativeName>
        <fullName evidence="8 10">Flavin transferase</fullName>
    </alternativeName>
</protein>
<evidence type="ECO:0000256" key="9">
    <source>
        <dbReference type="ARBA" id="ARBA00048540"/>
    </source>
</evidence>
<organism evidence="12 13">
    <name type="scientific">Candidatus Fimiplasma intestinipullorum</name>
    <dbReference type="NCBI Taxonomy" id="2840825"/>
    <lineage>
        <taxon>Bacteria</taxon>
        <taxon>Bacillati</taxon>
        <taxon>Bacillota</taxon>
        <taxon>Clostridia</taxon>
        <taxon>Eubacteriales</taxon>
        <taxon>Candidatus Fimiplasma</taxon>
    </lineage>
</organism>
<evidence type="ECO:0000256" key="6">
    <source>
        <dbReference type="ARBA" id="ARBA00022827"/>
    </source>
</evidence>
<evidence type="ECO:0000256" key="5">
    <source>
        <dbReference type="ARBA" id="ARBA00022723"/>
    </source>
</evidence>
<evidence type="ECO:0000256" key="3">
    <source>
        <dbReference type="ARBA" id="ARBA00022630"/>
    </source>
</evidence>
<evidence type="ECO:0000256" key="8">
    <source>
        <dbReference type="ARBA" id="ARBA00031306"/>
    </source>
</evidence>
<dbReference type="PANTHER" id="PTHR30040">
    <property type="entry name" value="THIAMINE BIOSYNTHESIS LIPOPROTEIN APBE"/>
    <property type="match status" value="1"/>
</dbReference>
<dbReference type="InterPro" id="IPR024932">
    <property type="entry name" value="ApbE"/>
</dbReference>
<feature type="binding site" evidence="11">
    <location>
        <position position="310"/>
    </location>
    <ligand>
        <name>Mg(2+)</name>
        <dbReference type="ChEBI" id="CHEBI:18420"/>
    </ligand>
</feature>
<evidence type="ECO:0000256" key="4">
    <source>
        <dbReference type="ARBA" id="ARBA00022679"/>
    </source>
</evidence>
<dbReference type="GO" id="GO:0016740">
    <property type="term" value="F:transferase activity"/>
    <property type="evidence" value="ECO:0007669"/>
    <property type="project" value="UniProtKB-UniRule"/>
</dbReference>
<evidence type="ECO:0000256" key="2">
    <source>
        <dbReference type="ARBA" id="ARBA00016337"/>
    </source>
</evidence>
<comment type="similarity">
    <text evidence="10">Belongs to the ApbE family.</text>
</comment>
<dbReference type="EC" id="2.7.1.180" evidence="1 10"/>
<evidence type="ECO:0000256" key="11">
    <source>
        <dbReference type="PIRSR" id="PIRSR006268-2"/>
    </source>
</evidence>
<evidence type="ECO:0000256" key="7">
    <source>
        <dbReference type="ARBA" id="ARBA00022842"/>
    </source>
</evidence>
<dbReference type="Gene3D" id="3.10.520.10">
    <property type="entry name" value="ApbE-like domains"/>
    <property type="match status" value="1"/>
</dbReference>
<sequence>MGLCLFLTLTLLTACQNGGMQMYESHFMGPFDTQFEFRAYADSQDTFDTYAKLVEDAFTHYHELYDQYNTYEGLNNIKTINDAAGDHAVEVDEAIIDLLEMSIADYHTYSSKVNVALGPVLSLWHDARESADPQVPDADSLERASQYCDIEKVQIDKEAKTVFLTEAGMSLDVGAVAKGYACELVKNQLVEAGCESFLISAGGNVVSYGHRLVEAKPSSLSKVLPACLNQFTVGVQSPGDGAYANIANTVAIVLDGQSVVTSGDYQRYFTAADGTRYHHLIDPETLYPANYMRSVTVITEDSGLADFLSSTLFLMPVDEGQAFVESLEGVEAVWLCNDGTILYSSGLVEGENFHLYVS</sequence>
<comment type="catalytic activity">
    <reaction evidence="9 10">
        <text>L-threonyl-[protein] + FAD = FMN-L-threonyl-[protein] + AMP + H(+)</text>
        <dbReference type="Rhea" id="RHEA:36847"/>
        <dbReference type="Rhea" id="RHEA-COMP:11060"/>
        <dbReference type="Rhea" id="RHEA-COMP:11061"/>
        <dbReference type="ChEBI" id="CHEBI:15378"/>
        <dbReference type="ChEBI" id="CHEBI:30013"/>
        <dbReference type="ChEBI" id="CHEBI:57692"/>
        <dbReference type="ChEBI" id="CHEBI:74257"/>
        <dbReference type="ChEBI" id="CHEBI:456215"/>
        <dbReference type="EC" id="2.7.1.180"/>
    </reaction>
</comment>
<proteinExistence type="inferred from homology"/>
<dbReference type="InterPro" id="IPR003374">
    <property type="entry name" value="ApbE-like_sf"/>
</dbReference>
<comment type="caution">
    <text evidence="12">The sequence shown here is derived from an EMBL/GenBank/DDBJ whole genome shotgun (WGS) entry which is preliminary data.</text>
</comment>
<dbReference type="PIRSF" id="PIRSF006268">
    <property type="entry name" value="ApbE"/>
    <property type="match status" value="1"/>
</dbReference>
<dbReference type="PANTHER" id="PTHR30040:SF2">
    <property type="entry name" value="FAD:PROTEIN FMN TRANSFERASE"/>
    <property type="match status" value="1"/>
</dbReference>
<evidence type="ECO:0000256" key="10">
    <source>
        <dbReference type="PIRNR" id="PIRNR006268"/>
    </source>
</evidence>
<keyword evidence="6 10" id="KW-0274">FAD</keyword>
<evidence type="ECO:0000313" key="12">
    <source>
        <dbReference type="EMBL" id="HIU13352.1"/>
    </source>
</evidence>
<gene>
    <name evidence="12" type="ORF">IAD15_04710</name>
</gene>
<feature type="binding site" evidence="11">
    <location>
        <position position="175"/>
    </location>
    <ligand>
        <name>Mg(2+)</name>
        <dbReference type="ChEBI" id="CHEBI:18420"/>
    </ligand>
</feature>
<dbReference type="SUPFAM" id="SSF143631">
    <property type="entry name" value="ApbE-like"/>
    <property type="match status" value="1"/>
</dbReference>
<comment type="cofactor">
    <cofactor evidence="11">
        <name>Mg(2+)</name>
        <dbReference type="ChEBI" id="CHEBI:18420"/>
    </cofactor>
    <cofactor evidence="11">
        <name>Mn(2+)</name>
        <dbReference type="ChEBI" id="CHEBI:29035"/>
    </cofactor>
    <text evidence="11">Magnesium. Can also use manganese.</text>
</comment>
<dbReference type="EMBL" id="DVMJ01000040">
    <property type="protein sequence ID" value="HIU13352.1"/>
    <property type="molecule type" value="Genomic_DNA"/>
</dbReference>
<evidence type="ECO:0000256" key="1">
    <source>
        <dbReference type="ARBA" id="ARBA00011955"/>
    </source>
</evidence>
<reference evidence="12" key="1">
    <citation type="submission" date="2020-10" db="EMBL/GenBank/DDBJ databases">
        <authorList>
            <person name="Gilroy R."/>
        </authorList>
    </citation>
    <scope>NUCLEOTIDE SEQUENCE</scope>
    <source>
        <strain evidence="12">CHK195-11698</strain>
    </source>
</reference>
<accession>A0A9D1HMD9</accession>
<keyword evidence="7 10" id="KW-0460">Magnesium</keyword>
<reference evidence="12" key="2">
    <citation type="journal article" date="2021" name="PeerJ">
        <title>Extensive microbial diversity within the chicken gut microbiome revealed by metagenomics and culture.</title>
        <authorList>
            <person name="Gilroy R."/>
            <person name="Ravi A."/>
            <person name="Getino M."/>
            <person name="Pursley I."/>
            <person name="Horton D.L."/>
            <person name="Alikhan N.F."/>
            <person name="Baker D."/>
            <person name="Gharbi K."/>
            <person name="Hall N."/>
            <person name="Watson M."/>
            <person name="Adriaenssens E.M."/>
            <person name="Foster-Nyarko E."/>
            <person name="Jarju S."/>
            <person name="Secka A."/>
            <person name="Antonio M."/>
            <person name="Oren A."/>
            <person name="Chaudhuri R.R."/>
            <person name="La Ragione R."/>
            <person name="Hildebrand F."/>
            <person name="Pallen M.J."/>
        </authorList>
    </citation>
    <scope>NUCLEOTIDE SEQUENCE</scope>
    <source>
        <strain evidence="12">CHK195-11698</strain>
    </source>
</reference>
<dbReference type="AlphaFoldDB" id="A0A9D1HMD9"/>
<evidence type="ECO:0000313" key="13">
    <source>
        <dbReference type="Proteomes" id="UP000824175"/>
    </source>
</evidence>
<keyword evidence="3 10" id="KW-0285">Flavoprotein</keyword>
<feature type="binding site" evidence="11">
    <location>
        <position position="306"/>
    </location>
    <ligand>
        <name>Mg(2+)</name>
        <dbReference type="ChEBI" id="CHEBI:18420"/>
    </ligand>
</feature>
<keyword evidence="4 10" id="KW-0808">Transferase</keyword>
<name>A0A9D1HMD9_9FIRM</name>
<dbReference type="Proteomes" id="UP000824175">
    <property type="component" value="Unassembled WGS sequence"/>
</dbReference>